<feature type="compositionally biased region" description="Polar residues" evidence="6">
    <location>
        <begin position="135"/>
        <end position="152"/>
    </location>
</feature>
<evidence type="ECO:0000256" key="1">
    <source>
        <dbReference type="ARBA" id="ARBA00004123"/>
    </source>
</evidence>
<evidence type="ECO:0000313" key="9">
    <source>
        <dbReference type="EMBL" id="KAF9995973.1"/>
    </source>
</evidence>
<keyword evidence="10" id="KW-1185">Reference proteome</keyword>
<dbReference type="Pfam" id="PF10404">
    <property type="entry name" value="BHD_2"/>
    <property type="match status" value="1"/>
</dbReference>
<evidence type="ECO:0000313" key="10">
    <source>
        <dbReference type="Proteomes" id="UP000703661"/>
    </source>
</evidence>
<dbReference type="GO" id="GO:0006298">
    <property type="term" value="P:mismatch repair"/>
    <property type="evidence" value="ECO:0007669"/>
    <property type="project" value="TreeGrafter"/>
</dbReference>
<name>A0A9P6MF97_9FUNG</name>
<reference evidence="9" key="1">
    <citation type="journal article" date="2020" name="Fungal Divers.">
        <title>Resolving the Mortierellaceae phylogeny through synthesis of multi-gene phylogenetics and phylogenomics.</title>
        <authorList>
            <person name="Vandepol N."/>
            <person name="Liber J."/>
            <person name="Desiro A."/>
            <person name="Na H."/>
            <person name="Kennedy M."/>
            <person name="Barry K."/>
            <person name="Grigoriev I.V."/>
            <person name="Miller A.N."/>
            <person name="O'Donnell K."/>
            <person name="Stajich J.E."/>
            <person name="Bonito G."/>
        </authorList>
    </citation>
    <scope>NUCLEOTIDE SEQUENCE</scope>
    <source>
        <strain evidence="9">NRRL 2769</strain>
    </source>
</reference>
<dbReference type="GO" id="GO:0000111">
    <property type="term" value="C:nucleotide-excision repair factor 2 complex"/>
    <property type="evidence" value="ECO:0007669"/>
    <property type="project" value="TreeGrafter"/>
</dbReference>
<evidence type="ECO:0000256" key="3">
    <source>
        <dbReference type="ARBA" id="ARBA00022763"/>
    </source>
</evidence>
<comment type="caution">
    <text evidence="9">The sequence shown here is derived from an EMBL/GenBank/DDBJ whole genome shotgun (WGS) entry which is preliminary data.</text>
</comment>
<feature type="domain" description="Rad4 beta-hairpin" evidence="8">
    <location>
        <begin position="78"/>
        <end position="181"/>
    </location>
</feature>
<dbReference type="Pfam" id="PF10403">
    <property type="entry name" value="BHD_1"/>
    <property type="match status" value="1"/>
</dbReference>
<organism evidence="9 10">
    <name type="scientific">Entomortierella chlamydospora</name>
    <dbReference type="NCBI Taxonomy" id="101097"/>
    <lineage>
        <taxon>Eukaryota</taxon>
        <taxon>Fungi</taxon>
        <taxon>Fungi incertae sedis</taxon>
        <taxon>Mucoromycota</taxon>
        <taxon>Mortierellomycotina</taxon>
        <taxon>Mortierellomycetes</taxon>
        <taxon>Mortierellales</taxon>
        <taxon>Mortierellaceae</taxon>
        <taxon>Entomortierella</taxon>
    </lineage>
</organism>
<dbReference type="EMBL" id="JAAAID010003762">
    <property type="protein sequence ID" value="KAF9995973.1"/>
    <property type="molecule type" value="Genomic_DNA"/>
</dbReference>
<dbReference type="Pfam" id="PF10405">
    <property type="entry name" value="BHD_3"/>
    <property type="match status" value="1"/>
</dbReference>
<dbReference type="SMART" id="SM01030">
    <property type="entry name" value="BHD_1"/>
    <property type="match status" value="1"/>
</dbReference>
<dbReference type="PANTHER" id="PTHR12135:SF0">
    <property type="entry name" value="DNA REPAIR PROTEIN COMPLEMENTING XP-C CELLS"/>
    <property type="match status" value="1"/>
</dbReference>
<protein>
    <submittedName>
        <fullName evidence="9">Uncharacterized protein</fullName>
    </submittedName>
</protein>
<dbReference type="InterPro" id="IPR018328">
    <property type="entry name" value="Rad4_beta-hairpin_dom3"/>
</dbReference>
<dbReference type="Proteomes" id="UP000703661">
    <property type="component" value="Unassembled WGS sequence"/>
</dbReference>
<sequence>MSGLSNPYRTAEKDLEEEELLKSEISERMPTKLGDFNNHPLYALERHIKKFEVLHPRIPVLGHVRGEAIYPRSCVKQVRSKENWLKRGRVIKSEEVKPIKWVKSHAATIFQIRLRQQVALSGERRVGSVKETEQRNVSSEGGGNNDNDSSVYQDEAKGADDEEKDKIPLFGEWQTEAYQPPWVVDGKVPRNQYGRQDVFTPEMVPIGGTHLKGRGIGKVARLLGVDYVEAV</sequence>
<dbReference type="GO" id="GO:0005737">
    <property type="term" value="C:cytoplasm"/>
    <property type="evidence" value="ECO:0007669"/>
    <property type="project" value="TreeGrafter"/>
</dbReference>
<feature type="non-terminal residue" evidence="9">
    <location>
        <position position="231"/>
    </location>
</feature>
<dbReference type="Gene3D" id="2.20.20.110">
    <property type="entry name" value="Rad4, beta-hairpin domain BHD1"/>
    <property type="match status" value="1"/>
</dbReference>
<evidence type="ECO:0000259" key="8">
    <source>
        <dbReference type="SMART" id="SM01031"/>
    </source>
</evidence>
<dbReference type="AlphaFoldDB" id="A0A9P6MF97"/>
<dbReference type="GO" id="GO:0006289">
    <property type="term" value="P:nucleotide-excision repair"/>
    <property type="evidence" value="ECO:0007669"/>
    <property type="project" value="InterPro"/>
</dbReference>
<comment type="subcellular location">
    <subcellularLocation>
        <location evidence="1">Nucleus</location>
    </subcellularLocation>
</comment>
<evidence type="ECO:0000256" key="6">
    <source>
        <dbReference type="SAM" id="MobiDB-lite"/>
    </source>
</evidence>
<evidence type="ECO:0000256" key="5">
    <source>
        <dbReference type="ARBA" id="ARBA00023242"/>
    </source>
</evidence>
<dbReference type="GO" id="GO:0003697">
    <property type="term" value="F:single-stranded DNA binding"/>
    <property type="evidence" value="ECO:0007669"/>
    <property type="project" value="TreeGrafter"/>
</dbReference>
<accession>A0A9P6MF97</accession>
<evidence type="ECO:0000256" key="2">
    <source>
        <dbReference type="ARBA" id="ARBA00009525"/>
    </source>
</evidence>
<feature type="compositionally biased region" description="Basic and acidic residues" evidence="6">
    <location>
        <begin position="154"/>
        <end position="165"/>
    </location>
</feature>
<comment type="similarity">
    <text evidence="2">Belongs to the XPC family.</text>
</comment>
<dbReference type="InterPro" id="IPR042488">
    <property type="entry name" value="Rad4_BHD3_sf"/>
</dbReference>
<dbReference type="GO" id="GO:0003684">
    <property type="term" value="F:damaged DNA binding"/>
    <property type="evidence" value="ECO:0007669"/>
    <property type="project" value="InterPro"/>
</dbReference>
<evidence type="ECO:0000256" key="4">
    <source>
        <dbReference type="ARBA" id="ARBA00023204"/>
    </source>
</evidence>
<dbReference type="SMART" id="SM01031">
    <property type="entry name" value="BHD_2"/>
    <property type="match status" value="1"/>
</dbReference>
<dbReference type="PANTHER" id="PTHR12135">
    <property type="entry name" value="DNA REPAIR PROTEIN XP-C / RAD4"/>
    <property type="match status" value="1"/>
</dbReference>
<proteinExistence type="inferred from homology"/>
<dbReference type="InterPro" id="IPR018327">
    <property type="entry name" value="BHD_2"/>
</dbReference>
<dbReference type="InterPro" id="IPR018326">
    <property type="entry name" value="Rad4_beta-hairpin_dom1"/>
</dbReference>
<dbReference type="Gene3D" id="3.30.70.2460">
    <property type="entry name" value="Rad4, beta-hairpin domain BHD3"/>
    <property type="match status" value="1"/>
</dbReference>
<dbReference type="InterPro" id="IPR004583">
    <property type="entry name" value="DNA_repair_Rad4"/>
</dbReference>
<gene>
    <name evidence="9" type="ORF">BGZ80_007381</name>
</gene>
<keyword evidence="5" id="KW-0539">Nucleus</keyword>
<evidence type="ECO:0000259" key="7">
    <source>
        <dbReference type="SMART" id="SM01030"/>
    </source>
</evidence>
<feature type="compositionally biased region" description="Basic and acidic residues" evidence="6">
    <location>
        <begin position="123"/>
        <end position="134"/>
    </location>
</feature>
<dbReference type="GO" id="GO:0071942">
    <property type="term" value="C:XPC complex"/>
    <property type="evidence" value="ECO:0007669"/>
    <property type="project" value="TreeGrafter"/>
</dbReference>
<keyword evidence="3" id="KW-0227">DNA damage</keyword>
<feature type="domain" description="Rad4 beta-hairpin" evidence="7">
    <location>
        <begin position="25"/>
        <end position="76"/>
    </location>
</feature>
<feature type="region of interest" description="Disordered" evidence="6">
    <location>
        <begin position="123"/>
        <end position="165"/>
    </location>
</feature>
<keyword evidence="4" id="KW-0234">DNA repair</keyword>